<proteinExistence type="predicted"/>
<name>A0ABD5QQE2_9EURY</name>
<reference evidence="2 3" key="1">
    <citation type="journal article" date="2019" name="Int. J. Syst. Evol. Microbiol.">
        <title>The Global Catalogue of Microorganisms (GCM) 10K type strain sequencing project: providing services to taxonomists for standard genome sequencing and annotation.</title>
        <authorList>
            <consortium name="The Broad Institute Genomics Platform"/>
            <consortium name="The Broad Institute Genome Sequencing Center for Infectious Disease"/>
            <person name="Wu L."/>
            <person name="Ma J."/>
        </authorList>
    </citation>
    <scope>NUCLEOTIDE SEQUENCE [LARGE SCALE GENOMIC DNA]</scope>
    <source>
        <strain evidence="2 3">CGMCC 1.16026</strain>
    </source>
</reference>
<organism evidence="2 3">
    <name type="scientific">Halorubrum glutamatedens</name>
    <dbReference type="NCBI Taxonomy" id="2707018"/>
    <lineage>
        <taxon>Archaea</taxon>
        <taxon>Methanobacteriati</taxon>
        <taxon>Methanobacteriota</taxon>
        <taxon>Stenosarchaea group</taxon>
        <taxon>Halobacteria</taxon>
        <taxon>Halobacteriales</taxon>
        <taxon>Haloferacaceae</taxon>
        <taxon>Halorubrum</taxon>
    </lineage>
</organism>
<dbReference type="EMBL" id="JBHSKV010000008">
    <property type="protein sequence ID" value="MFC5134306.1"/>
    <property type="molecule type" value="Genomic_DNA"/>
</dbReference>
<keyword evidence="1" id="KW-0472">Membrane</keyword>
<dbReference type="AlphaFoldDB" id="A0ABD5QQE2"/>
<keyword evidence="1" id="KW-1133">Transmembrane helix</keyword>
<protein>
    <submittedName>
        <fullName evidence="2">Uncharacterized protein</fullName>
    </submittedName>
</protein>
<sequence length="159" mass="16653">MGYLEDVRGSTHVVGDSSSRSLLVLAVVGLLLLASGGFVIGLNVGLSLGWIVLTLGIAIVAGLVGAGLVPTIGSLWLIGLWWFVFLPLVGYLTGSWAGSTRYNHPRMLGYGYTSARAELFGGVEYGVQFGLPFAVLLGSSGYAAGVAIDRMSKRMKASR</sequence>
<comment type="caution">
    <text evidence="2">The sequence shown here is derived from an EMBL/GenBank/DDBJ whole genome shotgun (WGS) entry which is preliminary data.</text>
</comment>
<feature type="transmembrane region" description="Helical" evidence="1">
    <location>
        <begin position="75"/>
        <end position="97"/>
    </location>
</feature>
<evidence type="ECO:0000313" key="2">
    <source>
        <dbReference type="EMBL" id="MFC5134306.1"/>
    </source>
</evidence>
<dbReference type="Proteomes" id="UP001596145">
    <property type="component" value="Unassembled WGS sequence"/>
</dbReference>
<accession>A0ABD5QQE2</accession>
<feature type="transmembrane region" description="Helical" evidence="1">
    <location>
        <begin position="129"/>
        <end position="148"/>
    </location>
</feature>
<keyword evidence="3" id="KW-1185">Reference proteome</keyword>
<feature type="transmembrane region" description="Helical" evidence="1">
    <location>
        <begin position="48"/>
        <end position="68"/>
    </location>
</feature>
<evidence type="ECO:0000256" key="1">
    <source>
        <dbReference type="SAM" id="Phobius"/>
    </source>
</evidence>
<feature type="transmembrane region" description="Helical" evidence="1">
    <location>
        <begin position="21"/>
        <end position="42"/>
    </location>
</feature>
<dbReference type="RefSeq" id="WP_122105409.1">
    <property type="nucleotide sequence ID" value="NZ_JBHSKV010000008.1"/>
</dbReference>
<gene>
    <name evidence="2" type="ORF">ACFPJA_06190</name>
</gene>
<evidence type="ECO:0000313" key="3">
    <source>
        <dbReference type="Proteomes" id="UP001596145"/>
    </source>
</evidence>
<keyword evidence="1" id="KW-0812">Transmembrane</keyword>